<name>M0ADB5_9EURY</name>
<protein>
    <submittedName>
        <fullName evidence="2">Uncharacterized protein</fullName>
    </submittedName>
</protein>
<comment type="caution">
    <text evidence="2">The sequence shown here is derived from an EMBL/GenBank/DDBJ whole genome shotgun (WGS) entry which is preliminary data.</text>
</comment>
<evidence type="ECO:0000313" key="2">
    <source>
        <dbReference type="EMBL" id="ELY96750.1"/>
    </source>
</evidence>
<dbReference type="EMBL" id="AOIN01000080">
    <property type="protein sequence ID" value="ELY96750.1"/>
    <property type="molecule type" value="Genomic_DNA"/>
</dbReference>
<evidence type="ECO:0000313" key="3">
    <source>
        <dbReference type="Proteomes" id="UP000011693"/>
    </source>
</evidence>
<dbReference type="RefSeq" id="WP_006168544.1">
    <property type="nucleotide sequence ID" value="NZ_AOIN01000080.1"/>
</dbReference>
<accession>M0ADB5</accession>
<keyword evidence="1" id="KW-0472">Membrane</keyword>
<organism evidence="2 3">
    <name type="scientific">Natrialba chahannaoensis JCM 10990</name>
    <dbReference type="NCBI Taxonomy" id="1227492"/>
    <lineage>
        <taxon>Archaea</taxon>
        <taxon>Methanobacteriati</taxon>
        <taxon>Methanobacteriota</taxon>
        <taxon>Stenosarchaea group</taxon>
        <taxon>Halobacteria</taxon>
        <taxon>Halobacteriales</taxon>
        <taxon>Natrialbaceae</taxon>
        <taxon>Natrialba</taxon>
    </lineage>
</organism>
<dbReference type="AlphaFoldDB" id="M0ADB5"/>
<feature type="transmembrane region" description="Helical" evidence="1">
    <location>
        <begin position="21"/>
        <end position="39"/>
    </location>
</feature>
<sequence>MTVTTNPFIELYEAPVESLTLAAYFLLFAVVMLLTWWALVRNVLEIVKTVREETWVKNAPLYPPFGFMLRLVAIPGIVAIDLFLLAAFLYFVT</sequence>
<gene>
    <name evidence="2" type="ORF">C482_15286</name>
</gene>
<dbReference type="Proteomes" id="UP000011693">
    <property type="component" value="Unassembled WGS sequence"/>
</dbReference>
<keyword evidence="1" id="KW-0812">Transmembrane</keyword>
<evidence type="ECO:0000256" key="1">
    <source>
        <dbReference type="SAM" id="Phobius"/>
    </source>
</evidence>
<reference evidence="2 3" key="1">
    <citation type="journal article" date="2014" name="PLoS Genet.">
        <title>Phylogenetically driven sequencing of extremely halophilic archaea reveals strategies for static and dynamic osmo-response.</title>
        <authorList>
            <person name="Becker E.A."/>
            <person name="Seitzer P.M."/>
            <person name="Tritt A."/>
            <person name="Larsen D."/>
            <person name="Krusor M."/>
            <person name="Yao A.I."/>
            <person name="Wu D."/>
            <person name="Madern D."/>
            <person name="Eisen J.A."/>
            <person name="Darling A.E."/>
            <person name="Facciotti M.T."/>
        </authorList>
    </citation>
    <scope>NUCLEOTIDE SEQUENCE [LARGE SCALE GENOMIC DNA]</scope>
    <source>
        <strain evidence="2 3">JCM 10990</strain>
    </source>
</reference>
<dbReference type="STRING" id="1227492.C482_15286"/>
<dbReference type="PATRIC" id="fig|1227492.4.peg.3038"/>
<keyword evidence="3" id="KW-1185">Reference proteome</keyword>
<proteinExistence type="predicted"/>
<keyword evidence="1" id="KW-1133">Transmembrane helix</keyword>
<feature type="transmembrane region" description="Helical" evidence="1">
    <location>
        <begin position="67"/>
        <end position="92"/>
    </location>
</feature>